<keyword evidence="9" id="KW-1185">Reference proteome</keyword>
<reference evidence="8 9" key="1">
    <citation type="submission" date="2020-08" db="EMBL/GenBank/DDBJ databases">
        <title>Genomic Encyclopedia of Type Strains, Phase IV (KMG-IV): sequencing the most valuable type-strain genomes for metagenomic binning, comparative biology and taxonomic classification.</title>
        <authorList>
            <person name="Goeker M."/>
        </authorList>
    </citation>
    <scope>NUCLEOTIDE SEQUENCE [LARGE SCALE GENOMIC DNA]</scope>
    <source>
        <strain evidence="8 9">DSM 26575</strain>
    </source>
</reference>
<dbReference type="InterPro" id="IPR003594">
    <property type="entry name" value="HATPase_dom"/>
</dbReference>
<dbReference type="PANTHER" id="PTHR42878:SF15">
    <property type="entry name" value="BACTERIOPHYTOCHROME"/>
    <property type="match status" value="1"/>
</dbReference>
<dbReference type="SUPFAM" id="SSF47384">
    <property type="entry name" value="Homodimeric domain of signal transducing histidine kinase"/>
    <property type="match status" value="1"/>
</dbReference>
<dbReference type="Proteomes" id="UP000582090">
    <property type="component" value="Unassembled WGS sequence"/>
</dbReference>
<dbReference type="CDD" id="cd19410">
    <property type="entry name" value="HK9-like_sensor"/>
    <property type="match status" value="1"/>
</dbReference>
<evidence type="ECO:0000256" key="6">
    <source>
        <dbReference type="SAM" id="Phobius"/>
    </source>
</evidence>
<feature type="transmembrane region" description="Helical" evidence="6">
    <location>
        <begin position="186"/>
        <end position="207"/>
    </location>
</feature>
<proteinExistence type="predicted"/>
<evidence type="ECO:0000259" key="7">
    <source>
        <dbReference type="PROSITE" id="PS50109"/>
    </source>
</evidence>
<evidence type="ECO:0000256" key="1">
    <source>
        <dbReference type="ARBA" id="ARBA00000085"/>
    </source>
</evidence>
<comment type="catalytic activity">
    <reaction evidence="1">
        <text>ATP + protein L-histidine = ADP + protein N-phospho-L-histidine.</text>
        <dbReference type="EC" id="2.7.13.3"/>
    </reaction>
</comment>
<name>A0A7W6GBS4_9HYPH</name>
<organism evidence="8 9">
    <name type="scientific">Rhizobium metallidurans</name>
    <dbReference type="NCBI Taxonomy" id="1265931"/>
    <lineage>
        <taxon>Bacteria</taxon>
        <taxon>Pseudomonadati</taxon>
        <taxon>Pseudomonadota</taxon>
        <taxon>Alphaproteobacteria</taxon>
        <taxon>Hyphomicrobiales</taxon>
        <taxon>Rhizobiaceae</taxon>
        <taxon>Rhizobium/Agrobacterium group</taxon>
        <taxon>Rhizobium</taxon>
    </lineage>
</organism>
<dbReference type="GO" id="GO:0030295">
    <property type="term" value="F:protein kinase activator activity"/>
    <property type="evidence" value="ECO:0007669"/>
    <property type="project" value="TreeGrafter"/>
</dbReference>
<dbReference type="Gene3D" id="3.30.565.10">
    <property type="entry name" value="Histidine kinase-like ATPase, C-terminal domain"/>
    <property type="match status" value="1"/>
</dbReference>
<protein>
    <recommendedName>
        <fullName evidence="2">histidine kinase</fullName>
        <ecNumber evidence="2">2.7.13.3</ecNumber>
    </recommendedName>
</protein>
<dbReference type="InterPro" id="IPR003661">
    <property type="entry name" value="HisK_dim/P_dom"/>
</dbReference>
<feature type="transmembrane region" description="Helical" evidence="6">
    <location>
        <begin position="12"/>
        <end position="33"/>
    </location>
</feature>
<dbReference type="GO" id="GO:0007234">
    <property type="term" value="P:osmosensory signaling via phosphorelay pathway"/>
    <property type="evidence" value="ECO:0007669"/>
    <property type="project" value="TreeGrafter"/>
</dbReference>
<dbReference type="SUPFAM" id="SSF55874">
    <property type="entry name" value="ATPase domain of HSP90 chaperone/DNA topoisomerase II/histidine kinase"/>
    <property type="match status" value="1"/>
</dbReference>
<evidence type="ECO:0000256" key="3">
    <source>
        <dbReference type="ARBA" id="ARBA00022553"/>
    </source>
</evidence>
<dbReference type="GO" id="GO:0000155">
    <property type="term" value="F:phosphorelay sensor kinase activity"/>
    <property type="evidence" value="ECO:0007669"/>
    <property type="project" value="InterPro"/>
</dbReference>
<evidence type="ECO:0000256" key="5">
    <source>
        <dbReference type="ARBA" id="ARBA00022777"/>
    </source>
</evidence>
<accession>A0A7W6GBS4</accession>
<dbReference type="InterPro" id="IPR004358">
    <property type="entry name" value="Sig_transdc_His_kin-like_C"/>
</dbReference>
<dbReference type="Pfam" id="PF05227">
    <property type="entry name" value="CHASE3"/>
    <property type="match status" value="1"/>
</dbReference>
<dbReference type="InterPro" id="IPR036890">
    <property type="entry name" value="HATPase_C_sf"/>
</dbReference>
<keyword evidence="6" id="KW-0812">Transmembrane</keyword>
<dbReference type="InterPro" id="IPR050351">
    <property type="entry name" value="BphY/WalK/GraS-like"/>
</dbReference>
<dbReference type="GO" id="GO:0000156">
    <property type="term" value="F:phosphorelay response regulator activity"/>
    <property type="evidence" value="ECO:0007669"/>
    <property type="project" value="TreeGrafter"/>
</dbReference>
<dbReference type="EMBL" id="JACIDW010000013">
    <property type="protein sequence ID" value="MBB3966008.1"/>
    <property type="molecule type" value="Genomic_DNA"/>
</dbReference>
<dbReference type="PRINTS" id="PR00344">
    <property type="entry name" value="BCTRLSENSOR"/>
</dbReference>
<sequence length="497" mass="54602">MTSTAAFLRSSLIMLAVGVLILLGIVGSSLWLVQANREYSDETASLRRVRSAIVGVLTTVQDAETGQRGYLLANDIVYLAPYTTALESLPKRRQNLIDNVKSQPSYAMQLDALNEAIDGKMNELAKTVALTREGKTAEAVAVVRDDAGLVYMNKVRAILGDFLDQTDGRLRVLVEKQLSAASTLQMVTIGGALAILVVLGGAILIIVQHVRDLSLATKEVELLNVGLEARVNERTEDLMRANQEIQRFAYIVTHDLRAPLVNIMGFLSELDTAMKAVSTYVLADNKTLGEQDIQDARMAVEEDLPEALGFIRSSTRKMDALINAILKISRDGRRKLQPERIDLKAMIDTVAANVHHQLVETGGTTETRVRIGNIVNDRFSLDQIFGNLFDNAVKYQMPGRPLKIDVDAYPDGPGRVRIDVKDNGRGIATNDLERVFELFRRAGEQDQRGEGIGLAHVRSLIRNLGGDITVQSELGKGSTFILTLPADLTKIVRSMEL</sequence>
<dbReference type="SMART" id="SM00387">
    <property type="entry name" value="HATPase_c"/>
    <property type="match status" value="1"/>
</dbReference>
<dbReference type="RefSeq" id="WP_183901516.1">
    <property type="nucleotide sequence ID" value="NZ_JACIDW010000013.1"/>
</dbReference>
<dbReference type="InterPro" id="IPR007891">
    <property type="entry name" value="CHASE3"/>
</dbReference>
<dbReference type="InterPro" id="IPR005467">
    <property type="entry name" value="His_kinase_dom"/>
</dbReference>
<evidence type="ECO:0000256" key="2">
    <source>
        <dbReference type="ARBA" id="ARBA00012438"/>
    </source>
</evidence>
<dbReference type="EC" id="2.7.13.3" evidence="2"/>
<evidence type="ECO:0000256" key="4">
    <source>
        <dbReference type="ARBA" id="ARBA00022679"/>
    </source>
</evidence>
<dbReference type="Gene3D" id="1.10.287.130">
    <property type="match status" value="1"/>
</dbReference>
<gene>
    <name evidence="8" type="ORF">GGQ67_003689</name>
</gene>
<dbReference type="PROSITE" id="PS50109">
    <property type="entry name" value="HIS_KIN"/>
    <property type="match status" value="1"/>
</dbReference>
<keyword evidence="4" id="KW-0808">Transferase</keyword>
<dbReference type="CDD" id="cd00082">
    <property type="entry name" value="HisKA"/>
    <property type="match status" value="1"/>
</dbReference>
<keyword evidence="6" id="KW-0472">Membrane</keyword>
<dbReference type="Pfam" id="PF02518">
    <property type="entry name" value="HATPase_c"/>
    <property type="match status" value="1"/>
</dbReference>
<dbReference type="InterPro" id="IPR036097">
    <property type="entry name" value="HisK_dim/P_sf"/>
</dbReference>
<dbReference type="AlphaFoldDB" id="A0A7W6GBS4"/>
<keyword evidence="6" id="KW-1133">Transmembrane helix</keyword>
<keyword evidence="3" id="KW-0597">Phosphoprotein</keyword>
<dbReference type="PANTHER" id="PTHR42878">
    <property type="entry name" value="TWO-COMPONENT HISTIDINE KINASE"/>
    <property type="match status" value="1"/>
</dbReference>
<keyword evidence="5 8" id="KW-0418">Kinase</keyword>
<evidence type="ECO:0000313" key="8">
    <source>
        <dbReference type="EMBL" id="MBB3966008.1"/>
    </source>
</evidence>
<comment type="caution">
    <text evidence="8">The sequence shown here is derived from an EMBL/GenBank/DDBJ whole genome shotgun (WGS) entry which is preliminary data.</text>
</comment>
<evidence type="ECO:0000313" key="9">
    <source>
        <dbReference type="Proteomes" id="UP000582090"/>
    </source>
</evidence>
<feature type="domain" description="Histidine kinase" evidence="7">
    <location>
        <begin position="251"/>
        <end position="488"/>
    </location>
</feature>